<feature type="compositionally biased region" description="Basic and acidic residues" evidence="1">
    <location>
        <begin position="764"/>
        <end position="777"/>
    </location>
</feature>
<feature type="compositionally biased region" description="Basic residues" evidence="1">
    <location>
        <begin position="933"/>
        <end position="943"/>
    </location>
</feature>
<dbReference type="EMBL" id="KN716198">
    <property type="protein sequence ID" value="KJH50724.1"/>
    <property type="molecule type" value="Genomic_DNA"/>
</dbReference>
<dbReference type="AlphaFoldDB" id="A0A0D8Y412"/>
<sequence>MRRSYLSKEGGPMDHLTPVCQETRWDPTKYRPAEAYGELTELFAKLRNFLGGHLEEYLSLLRQYIKQSLSMYELDKRIEKLLSGESLSVHDAFVRILSKSCYLITVSRSLNDILAGTNNKPQKDYIPHISSINALLILRSLENGWAAPDPIAGQLIGDAVRTMLADRIDAALHVRISPNLNKIGFRNNFSFPGCRNRISSVHMKNPLHKITTKDLFNSFSCCIITIPSIQAYIGALVIKVLLQVENHFLGAETRNLLRLKCHSNFYGKLKSYVEGLEVSPDIPTTSNHVSNTGTVEAVTVEESFSNLATAAAHTCISLPVTFTHVVSNPIPYHRMESPNTNSAEKDTQPASISVMSHDVALNVAGTTLSSVDEHLMGNKSAVNEPSPQLKTKPVKRRRDNCLEKVAVNDVTDSSAVTILSCNNKSARLDIDESHGDFAYSSRGRSTTVDTMSSANQDLSKSLLEHPSSILKTPSKRECMYEYKMPEFLSGEKHDSLTSLNKPVTADKMESKKKLESGVRLGRTALNSLKTEICPLEFGSGNSSSNKSGSCGITDKSAIHRAQAIIDAWKSSSYEVVPTLENEHLEIGIEKHVDSTPTVHSTTSSTPSRKGKCKDSLAVTKSQRKKLSVSKTGKISMVNGVPLPSVIERKMISPTRLTSKINSFSQDSVISFGTTTDFDLSPQQEKHNTKSIDSVKASRIDSKCSTRSKREASVSCSDIASASKSTNIVLHEQASRISGDQQIKKRGNGKSISLPSLELSEPKLRKSFKEEVDREEKTRRKKRQAAVLNAKLQAETSERESYSDVDVESQNNMVVQIRARAVNLHNNCGLDGHHQQSGQVERNNYKELSAKSKSKTPIMQRKENRKRSVVSNQSSRSVATTKKGNQGNRSCNSIKKPYLRKQISEENDESEKKDSMALKLNVSNDEMTCEPMRRLRQRRKSQLH</sequence>
<feature type="region of interest" description="Disordered" evidence="1">
    <location>
        <begin position="847"/>
        <end position="943"/>
    </location>
</feature>
<accession>A0A0D8Y412</accession>
<organism evidence="2 3">
    <name type="scientific">Dictyocaulus viviparus</name>
    <name type="common">Bovine lungworm</name>
    <dbReference type="NCBI Taxonomy" id="29172"/>
    <lineage>
        <taxon>Eukaryota</taxon>
        <taxon>Metazoa</taxon>
        <taxon>Ecdysozoa</taxon>
        <taxon>Nematoda</taxon>
        <taxon>Chromadorea</taxon>
        <taxon>Rhabditida</taxon>
        <taxon>Rhabditina</taxon>
        <taxon>Rhabditomorpha</taxon>
        <taxon>Strongyloidea</taxon>
        <taxon>Metastrongylidae</taxon>
        <taxon>Dictyocaulus</taxon>
    </lineage>
</organism>
<feature type="region of interest" description="Disordered" evidence="1">
    <location>
        <begin position="736"/>
        <end position="757"/>
    </location>
</feature>
<reference evidence="3" key="2">
    <citation type="journal article" date="2016" name="Sci. Rep.">
        <title>Dictyocaulus viviparus genome, variome and transcriptome elucidate lungworm biology and support future intervention.</title>
        <authorList>
            <person name="McNulty S.N."/>
            <person name="Strube C."/>
            <person name="Rosa B.A."/>
            <person name="Martin J.C."/>
            <person name="Tyagi R."/>
            <person name="Choi Y.J."/>
            <person name="Wang Q."/>
            <person name="Hallsworth Pepin K."/>
            <person name="Zhang X."/>
            <person name="Ozersky P."/>
            <person name="Wilson R.K."/>
            <person name="Sternberg P.W."/>
            <person name="Gasser R.B."/>
            <person name="Mitreva M."/>
        </authorList>
    </citation>
    <scope>NUCLEOTIDE SEQUENCE [LARGE SCALE GENOMIC DNA]</scope>
    <source>
        <strain evidence="3">HannoverDv2000</strain>
    </source>
</reference>
<feature type="compositionally biased region" description="Low complexity" evidence="1">
    <location>
        <begin position="595"/>
        <end position="607"/>
    </location>
</feature>
<dbReference type="STRING" id="29172.A0A0D8Y412"/>
<keyword evidence="3" id="KW-1185">Reference proteome</keyword>
<evidence type="ECO:0000313" key="2">
    <source>
        <dbReference type="EMBL" id="KJH50724.1"/>
    </source>
</evidence>
<feature type="compositionally biased region" description="Low complexity" evidence="1">
    <location>
        <begin position="868"/>
        <end position="877"/>
    </location>
</feature>
<feature type="compositionally biased region" description="Polar residues" evidence="1">
    <location>
        <begin position="878"/>
        <end position="892"/>
    </location>
</feature>
<proteinExistence type="predicted"/>
<gene>
    <name evidence="2" type="ORF">DICVIV_03070</name>
</gene>
<name>A0A0D8Y412_DICVI</name>
<reference evidence="2 3" key="1">
    <citation type="submission" date="2013-11" db="EMBL/GenBank/DDBJ databases">
        <title>Draft genome of the bovine lungworm Dictyocaulus viviparus.</title>
        <authorList>
            <person name="Mitreva M."/>
        </authorList>
    </citation>
    <scope>NUCLEOTIDE SEQUENCE [LARGE SCALE GENOMIC DNA]</scope>
    <source>
        <strain evidence="2 3">HannoverDv2000</strain>
    </source>
</reference>
<evidence type="ECO:0000313" key="3">
    <source>
        <dbReference type="Proteomes" id="UP000053766"/>
    </source>
</evidence>
<dbReference type="Proteomes" id="UP000053766">
    <property type="component" value="Unassembled WGS sequence"/>
</dbReference>
<feature type="region of interest" description="Disordered" evidence="1">
    <location>
        <begin position="595"/>
        <end position="616"/>
    </location>
</feature>
<dbReference type="OrthoDB" id="5855031at2759"/>
<evidence type="ECO:0000256" key="1">
    <source>
        <dbReference type="SAM" id="MobiDB-lite"/>
    </source>
</evidence>
<protein>
    <submittedName>
        <fullName evidence="2">Uncharacterized protein</fullName>
    </submittedName>
</protein>
<feature type="region of interest" description="Disordered" evidence="1">
    <location>
        <begin position="764"/>
        <end position="783"/>
    </location>
</feature>